<dbReference type="SUPFAM" id="SSF56112">
    <property type="entry name" value="Protein kinase-like (PK-like)"/>
    <property type="match status" value="1"/>
</dbReference>
<dbReference type="PROSITE" id="PS50011">
    <property type="entry name" value="PROTEIN_KINASE_DOM"/>
    <property type="match status" value="1"/>
</dbReference>
<sequence>MSPTLAIIRRVKYDISEFPSCAPMDYESEPRIPSEKYTAHESDLPILRNVARLIHYNGPSWSRVYKALILMPDSDQLIPVAVKLYQEEFFPSEDEGAESPNELAWTESWAYSKMEDLQELTIVPKFYGAFEFSNENGGGILGIITELVRGVNLRDYCRGLGRERSWYDAIRQTASSIHKILLHGCAGLDIRAANVIVSHAEPAKITIIDFAFVRPLEGSPSVAKPSDTVRFGNMVEEIFQRQIGDSFGLIHKWLFIREMSNEYSGEEWVRSPMWVTLFDQNVKPVHIAKDEWEAAGVPGEYNDEEYKNYHRRAQKRNRM</sequence>
<feature type="domain" description="Protein kinase" evidence="1">
    <location>
        <begin position="50"/>
        <end position="319"/>
    </location>
</feature>
<proteinExistence type="predicted"/>
<dbReference type="AlphaFoldDB" id="A0A4Y7PFD6"/>
<reference evidence="2 3" key="1">
    <citation type="submission" date="2018-06" db="EMBL/GenBank/DDBJ databases">
        <title>A transcriptomic atlas of mushroom development highlights an independent origin of complex multicellularity.</title>
        <authorList>
            <consortium name="DOE Joint Genome Institute"/>
            <person name="Krizsan K."/>
            <person name="Almasi E."/>
            <person name="Merenyi Z."/>
            <person name="Sahu N."/>
            <person name="Viragh M."/>
            <person name="Koszo T."/>
            <person name="Mondo S."/>
            <person name="Kiss B."/>
            <person name="Balint B."/>
            <person name="Kues U."/>
            <person name="Barry K."/>
            <person name="Hegedus J.C."/>
            <person name="Henrissat B."/>
            <person name="Johnson J."/>
            <person name="Lipzen A."/>
            <person name="Ohm R."/>
            <person name="Nagy I."/>
            <person name="Pangilinan J."/>
            <person name="Yan J."/>
            <person name="Xiong Y."/>
            <person name="Grigoriev I.V."/>
            <person name="Hibbett D.S."/>
            <person name="Nagy L.G."/>
        </authorList>
    </citation>
    <scope>NUCLEOTIDE SEQUENCE [LARGE SCALE GENOMIC DNA]</scope>
    <source>
        <strain evidence="2 3">SZMC22713</strain>
    </source>
</reference>
<dbReference type="EMBL" id="ML170403">
    <property type="protein sequence ID" value="TDL14035.1"/>
    <property type="molecule type" value="Genomic_DNA"/>
</dbReference>
<dbReference type="OrthoDB" id="2954877at2759"/>
<dbReference type="Gene3D" id="1.10.510.10">
    <property type="entry name" value="Transferase(Phosphotransferase) domain 1"/>
    <property type="match status" value="1"/>
</dbReference>
<dbReference type="VEuPathDB" id="FungiDB:BD410DRAFT_833183"/>
<organism evidence="2 3">
    <name type="scientific">Rickenella mellea</name>
    <dbReference type="NCBI Taxonomy" id="50990"/>
    <lineage>
        <taxon>Eukaryota</taxon>
        <taxon>Fungi</taxon>
        <taxon>Dikarya</taxon>
        <taxon>Basidiomycota</taxon>
        <taxon>Agaricomycotina</taxon>
        <taxon>Agaricomycetes</taxon>
        <taxon>Hymenochaetales</taxon>
        <taxon>Rickenellaceae</taxon>
        <taxon>Rickenella</taxon>
    </lineage>
</organism>
<evidence type="ECO:0000259" key="1">
    <source>
        <dbReference type="PROSITE" id="PS50011"/>
    </source>
</evidence>
<keyword evidence="3" id="KW-1185">Reference proteome</keyword>
<accession>A0A4Y7PFD6</accession>
<dbReference type="Proteomes" id="UP000294933">
    <property type="component" value="Unassembled WGS sequence"/>
</dbReference>
<dbReference type="InterPro" id="IPR011009">
    <property type="entry name" value="Kinase-like_dom_sf"/>
</dbReference>
<dbReference type="InterPro" id="IPR000719">
    <property type="entry name" value="Prot_kinase_dom"/>
</dbReference>
<dbReference type="GO" id="GO:0005524">
    <property type="term" value="F:ATP binding"/>
    <property type="evidence" value="ECO:0007669"/>
    <property type="project" value="InterPro"/>
</dbReference>
<evidence type="ECO:0000313" key="3">
    <source>
        <dbReference type="Proteomes" id="UP000294933"/>
    </source>
</evidence>
<protein>
    <recommendedName>
        <fullName evidence="1">Protein kinase domain-containing protein</fullName>
    </recommendedName>
</protein>
<gene>
    <name evidence="2" type="ORF">BD410DRAFT_833183</name>
</gene>
<evidence type="ECO:0000313" key="2">
    <source>
        <dbReference type="EMBL" id="TDL14035.1"/>
    </source>
</evidence>
<dbReference type="GO" id="GO:0004672">
    <property type="term" value="F:protein kinase activity"/>
    <property type="evidence" value="ECO:0007669"/>
    <property type="project" value="InterPro"/>
</dbReference>
<name>A0A4Y7PFD6_9AGAM</name>